<feature type="region of interest" description="Disordered" evidence="1">
    <location>
        <begin position="83"/>
        <end position="183"/>
    </location>
</feature>
<name>A0A3M7M8L3_9PLEO</name>
<evidence type="ECO:0000313" key="2">
    <source>
        <dbReference type="EMBL" id="RMZ70833.1"/>
    </source>
</evidence>
<protein>
    <submittedName>
        <fullName evidence="2">Uncharacterized protein</fullName>
    </submittedName>
</protein>
<feature type="compositionally biased region" description="Basic residues" evidence="1">
    <location>
        <begin position="127"/>
        <end position="147"/>
    </location>
</feature>
<evidence type="ECO:0000256" key="1">
    <source>
        <dbReference type="SAM" id="MobiDB-lite"/>
    </source>
</evidence>
<keyword evidence="3" id="KW-1185">Reference proteome</keyword>
<feature type="compositionally biased region" description="Acidic residues" evidence="1">
    <location>
        <begin position="172"/>
        <end position="183"/>
    </location>
</feature>
<gene>
    <name evidence="2" type="ORF">GMOD_00008477</name>
</gene>
<dbReference type="Proteomes" id="UP000265663">
    <property type="component" value="Unassembled WGS sequence"/>
</dbReference>
<dbReference type="OrthoDB" id="3796455at2759"/>
<dbReference type="EMBL" id="KE747825">
    <property type="protein sequence ID" value="RMZ70833.1"/>
    <property type="molecule type" value="Genomic_DNA"/>
</dbReference>
<organism evidence="2 3">
    <name type="scientific">Pyrenophora seminiperda CCB06</name>
    <dbReference type="NCBI Taxonomy" id="1302712"/>
    <lineage>
        <taxon>Eukaryota</taxon>
        <taxon>Fungi</taxon>
        <taxon>Dikarya</taxon>
        <taxon>Ascomycota</taxon>
        <taxon>Pezizomycotina</taxon>
        <taxon>Dothideomycetes</taxon>
        <taxon>Pleosporomycetidae</taxon>
        <taxon>Pleosporales</taxon>
        <taxon>Pleosporineae</taxon>
        <taxon>Pleosporaceae</taxon>
        <taxon>Pyrenophora</taxon>
    </lineage>
</organism>
<proteinExistence type="predicted"/>
<accession>A0A3M7M8L3</accession>
<dbReference type="AlphaFoldDB" id="A0A3M7M8L3"/>
<reference evidence="2 3" key="1">
    <citation type="journal article" date="2014" name="PLoS ONE">
        <title>De novo Genome Assembly of the Fungal Plant Pathogen Pyrenophora semeniperda.</title>
        <authorList>
            <person name="Soliai M.M."/>
            <person name="Meyer S.E."/>
            <person name="Udall J.A."/>
            <person name="Elzinga D.E."/>
            <person name="Hermansen R.A."/>
            <person name="Bodily P.M."/>
            <person name="Hart A.A."/>
            <person name="Coleman C.E."/>
        </authorList>
    </citation>
    <scope>NUCLEOTIDE SEQUENCE [LARGE SCALE GENOMIC DNA]</scope>
    <source>
        <strain evidence="2 3">CCB06</strain>
        <tissue evidence="2">Mycelium</tissue>
    </source>
</reference>
<feature type="compositionally biased region" description="Basic and acidic residues" evidence="1">
    <location>
        <begin position="148"/>
        <end position="163"/>
    </location>
</feature>
<sequence length="183" mass="19661">MAPKKNVPDSESNTLLVGFTDKETKLLAAAFVSCIGTDRYDYDLMATLTKNTAGSLKKMWPPVKKKASENYASFAKHLSLAGTTTAAESKAVKKRKAAEVTPEVGREVTDEADDEGEKSDSNVKSPAAKKSKRAPATRGKGRVKKGVKKEVSESEVDENKTENNSEDGSANSDDDAEGEDEDI</sequence>
<evidence type="ECO:0000313" key="3">
    <source>
        <dbReference type="Proteomes" id="UP000265663"/>
    </source>
</evidence>